<keyword evidence="3 7" id="KW-0963">Cytoplasm</keyword>
<dbReference type="Gene3D" id="3.40.1090.10">
    <property type="entry name" value="Cytosolic phospholipase A2 catalytic domain"/>
    <property type="match status" value="2"/>
</dbReference>
<proteinExistence type="predicted"/>
<evidence type="ECO:0000256" key="4">
    <source>
        <dbReference type="ARBA" id="ARBA00022801"/>
    </source>
</evidence>
<evidence type="ECO:0000256" key="1">
    <source>
        <dbReference type="ARBA" id="ARBA00004496"/>
    </source>
</evidence>
<evidence type="ECO:0000313" key="12">
    <source>
        <dbReference type="Proteomes" id="UP001217089"/>
    </source>
</evidence>
<evidence type="ECO:0000313" key="11">
    <source>
        <dbReference type="EMBL" id="KAJ8310798.1"/>
    </source>
</evidence>
<feature type="compositionally biased region" description="Acidic residues" evidence="8">
    <location>
        <begin position="463"/>
        <end position="476"/>
    </location>
</feature>
<organism evidence="11 12">
    <name type="scientific">Tegillarca granosa</name>
    <name type="common">Malaysian cockle</name>
    <name type="synonym">Anadara granosa</name>
    <dbReference type="NCBI Taxonomy" id="220873"/>
    <lineage>
        <taxon>Eukaryota</taxon>
        <taxon>Metazoa</taxon>
        <taxon>Spiralia</taxon>
        <taxon>Lophotrochozoa</taxon>
        <taxon>Mollusca</taxon>
        <taxon>Bivalvia</taxon>
        <taxon>Autobranchia</taxon>
        <taxon>Pteriomorphia</taxon>
        <taxon>Arcoida</taxon>
        <taxon>Arcoidea</taxon>
        <taxon>Arcidae</taxon>
        <taxon>Tegillarca</taxon>
    </lineage>
</organism>
<keyword evidence="7" id="KW-0479">Metal-binding</keyword>
<dbReference type="SUPFAM" id="SSF52151">
    <property type="entry name" value="FabD/lysophospholipase-like"/>
    <property type="match status" value="1"/>
</dbReference>
<keyword evidence="5 6" id="KW-0443">Lipid metabolism</keyword>
<dbReference type="Pfam" id="PF00168">
    <property type="entry name" value="C2"/>
    <property type="match status" value="1"/>
</dbReference>
<sequence length="776" mass="89052">MLSAMSKKMKEIPPFPWFKPDWKIPKTPVIPKVPRYIISNGVTKDETISDEEKFTTPPSTPKGKQVDMSFDKVFDPYQVFEVEHKPCMILTVKVICGRNITKGFWDYVDTPDPYISLKIRTAPEGRRRTKTIDNEVNPVWNEEFTFLLDENENNKMQINLMEANYGSFDQTIGTVWFDIGQLPRKKVVKETFLFNEKSEVDMEFETHIDENPTLRYSLCLCDEEKDFLKQRKENVMDAMCQLIGDEEGPQNIDEVPTIGVIGSGGGFRAMVGLSGVVKALADSGVLQCSTYLGGLSGSSWYISTLYSHHDWPNMKPGDMQDELMNNIDSSLVWLLTPQSIYRYLDRILKKREQGQPISFTDIFGHLVGETLVKDVKWVEFSPYEIGMPKYGTFMKTEQFGSKFFLGKLCKQYEEPPLHFLQGIWGSAFCILFKRLLDDNRKLDPVEMIRQEMVKELEKNHEDESSDSSEDEDEEEEGEKKTNTLSTQKEKQQFSFDIDGSGKIQNGNDKNTKRRKTTVRRTKQKGYWMGFISNLIEGKKFEVLNTRAGRAGVVHNFMRGLSLQQTFPLSPFTPLQESRDSDDFGAMFEMHPTNVKHLYMVDAGLTFNSPYPLVLRPQRAVDIILSFDFSARPSDSTPPFKELLLAEKWARLNKLPFPPIDITVFDREGMKELYIFKHPTDHYCPVVMHFVLVNIDFRKEKAPGGLSSPIEADEIDAGESQEIQSRAKPGRKIASSRRLQQAGMSMKSDVWHDARCNSIDDDDDDKFYSVYSPPEES</sequence>
<keyword evidence="12" id="KW-1185">Reference proteome</keyword>
<comment type="domain">
    <text evidence="7">The N-terminal C2 domain associates with lipid membranes upon calcium binding.</text>
</comment>
<comment type="caution">
    <text evidence="11">The sequence shown here is derived from an EMBL/GenBank/DDBJ whole genome shotgun (WGS) entry which is preliminary data.</text>
</comment>
<dbReference type="InterPro" id="IPR016035">
    <property type="entry name" value="Acyl_Trfase/lysoPLipase"/>
</dbReference>
<evidence type="ECO:0000256" key="3">
    <source>
        <dbReference type="ARBA" id="ARBA00022490"/>
    </source>
</evidence>
<dbReference type="InterPro" id="IPR000008">
    <property type="entry name" value="C2_dom"/>
</dbReference>
<dbReference type="InterPro" id="IPR002642">
    <property type="entry name" value="LysoPLipase_cat_dom"/>
</dbReference>
<dbReference type="SMART" id="SM00022">
    <property type="entry name" value="PLAc"/>
    <property type="match status" value="1"/>
</dbReference>
<dbReference type="InterPro" id="IPR035892">
    <property type="entry name" value="C2_domain_sf"/>
</dbReference>
<dbReference type="SMART" id="SM00239">
    <property type="entry name" value="C2"/>
    <property type="match status" value="1"/>
</dbReference>
<keyword evidence="6 7" id="KW-0442">Lipid degradation</keyword>
<dbReference type="EC" id="3.1.1.4" evidence="2 7"/>
<dbReference type="EMBL" id="JARBDR010000640">
    <property type="protein sequence ID" value="KAJ8310798.1"/>
    <property type="molecule type" value="Genomic_DNA"/>
</dbReference>
<dbReference type="PROSITE" id="PS50004">
    <property type="entry name" value="C2"/>
    <property type="match status" value="1"/>
</dbReference>
<comment type="subcellular location">
    <subcellularLocation>
        <location evidence="1">Cytoplasm</location>
    </subcellularLocation>
</comment>
<dbReference type="Pfam" id="PF01735">
    <property type="entry name" value="PLA2_B"/>
    <property type="match status" value="2"/>
</dbReference>
<feature type="region of interest" description="Disordered" evidence="8">
    <location>
        <begin position="705"/>
        <end position="776"/>
    </location>
</feature>
<keyword evidence="4 6" id="KW-0378">Hydrolase</keyword>
<keyword evidence="7" id="KW-0106">Calcium</keyword>
<evidence type="ECO:0000259" key="9">
    <source>
        <dbReference type="PROSITE" id="PS50004"/>
    </source>
</evidence>
<dbReference type="SUPFAM" id="SSF49562">
    <property type="entry name" value="C2 domain (Calcium/lipid-binding domain, CaLB)"/>
    <property type="match status" value="1"/>
</dbReference>
<feature type="domain" description="C2" evidence="9">
    <location>
        <begin position="71"/>
        <end position="192"/>
    </location>
</feature>
<dbReference type="Gene3D" id="2.60.40.150">
    <property type="entry name" value="C2 domain"/>
    <property type="match status" value="1"/>
</dbReference>
<dbReference type="PANTHER" id="PTHR10728:SF40">
    <property type="entry name" value="PATATIN FAMILY PROTEIN"/>
    <property type="match status" value="1"/>
</dbReference>
<protein>
    <recommendedName>
        <fullName evidence="2 7">Phospholipase A2</fullName>
        <ecNumber evidence="2 7">3.1.1.4</ecNumber>
    </recommendedName>
</protein>
<dbReference type="PANTHER" id="PTHR10728">
    <property type="entry name" value="CYTOSOLIC PHOSPHOLIPASE A2"/>
    <property type="match status" value="1"/>
</dbReference>
<dbReference type="PROSITE" id="PS51210">
    <property type="entry name" value="PLA2C"/>
    <property type="match status" value="1"/>
</dbReference>
<evidence type="ECO:0000259" key="10">
    <source>
        <dbReference type="PROSITE" id="PS51210"/>
    </source>
</evidence>
<evidence type="ECO:0000256" key="5">
    <source>
        <dbReference type="ARBA" id="ARBA00023098"/>
    </source>
</evidence>
<name>A0ABQ9F5F0_TEGGR</name>
<evidence type="ECO:0000256" key="8">
    <source>
        <dbReference type="SAM" id="MobiDB-lite"/>
    </source>
</evidence>
<gene>
    <name evidence="11" type="ORF">KUTeg_012663</name>
</gene>
<feature type="domain" description="PLA2c" evidence="10">
    <location>
        <begin position="206"/>
        <end position="776"/>
    </location>
</feature>
<evidence type="ECO:0000256" key="2">
    <source>
        <dbReference type="ARBA" id="ARBA00013278"/>
    </source>
</evidence>
<evidence type="ECO:0000256" key="7">
    <source>
        <dbReference type="RuleBase" id="RU362102"/>
    </source>
</evidence>
<evidence type="ECO:0000256" key="6">
    <source>
        <dbReference type="PROSITE-ProRule" id="PRU00555"/>
    </source>
</evidence>
<accession>A0ABQ9F5F0</accession>
<feature type="region of interest" description="Disordered" evidence="8">
    <location>
        <begin position="455"/>
        <end position="518"/>
    </location>
</feature>
<comment type="catalytic activity">
    <reaction evidence="7">
        <text>a 1,2-diacyl-sn-glycero-3-phosphocholine + H2O = a 1-acyl-sn-glycero-3-phosphocholine + a fatty acid + H(+)</text>
        <dbReference type="Rhea" id="RHEA:15801"/>
        <dbReference type="ChEBI" id="CHEBI:15377"/>
        <dbReference type="ChEBI" id="CHEBI:15378"/>
        <dbReference type="ChEBI" id="CHEBI:28868"/>
        <dbReference type="ChEBI" id="CHEBI:57643"/>
        <dbReference type="ChEBI" id="CHEBI:58168"/>
        <dbReference type="EC" id="3.1.1.4"/>
    </reaction>
</comment>
<feature type="compositionally biased region" description="Basic and acidic residues" evidence="8">
    <location>
        <begin position="477"/>
        <end position="491"/>
    </location>
</feature>
<dbReference type="Proteomes" id="UP001217089">
    <property type="component" value="Unassembled WGS sequence"/>
</dbReference>
<reference evidence="11 12" key="1">
    <citation type="submission" date="2022-12" db="EMBL/GenBank/DDBJ databases">
        <title>Chromosome-level genome of Tegillarca granosa.</title>
        <authorList>
            <person name="Kim J."/>
        </authorList>
    </citation>
    <scope>NUCLEOTIDE SEQUENCE [LARGE SCALE GENOMIC DNA]</scope>
    <source>
        <strain evidence="11">Teg-2019</strain>
        <tissue evidence="11">Adductor muscle</tissue>
    </source>
</reference>